<organism evidence="17 18">
    <name type="scientific">Gloeothece citriformis (strain PCC 7424)</name>
    <name type="common">Cyanothece sp. (strain PCC 7424)</name>
    <dbReference type="NCBI Taxonomy" id="65393"/>
    <lineage>
        <taxon>Bacteria</taxon>
        <taxon>Bacillati</taxon>
        <taxon>Cyanobacteriota</taxon>
        <taxon>Cyanophyceae</taxon>
        <taxon>Oscillatoriophycideae</taxon>
        <taxon>Chroococcales</taxon>
        <taxon>Aphanothecaceae</taxon>
        <taxon>Gloeothece</taxon>
        <taxon>Gloeothece citriformis</taxon>
    </lineage>
</organism>
<dbReference type="eggNOG" id="COG0240">
    <property type="taxonomic scope" value="Bacteria"/>
</dbReference>
<comment type="caution">
    <text evidence="11">Lacks conserved residue(s) required for the propagation of feature annotation.</text>
</comment>
<feature type="active site" description="Proton acceptor" evidence="11 12">
    <location>
        <position position="167"/>
    </location>
</feature>
<dbReference type="SUPFAM" id="SSF48179">
    <property type="entry name" value="6-phosphogluconate dehydrogenase C-terminal domain-like"/>
    <property type="match status" value="1"/>
</dbReference>
<name>B7K772_GLOC7</name>
<protein>
    <recommendedName>
        <fullName evidence="11">Glycerol-3-phosphate dehydrogenase [NAD(P)+]</fullName>
        <ecNumber evidence="11">1.1.1.94</ecNumber>
    </recommendedName>
    <alternativeName>
        <fullName evidence="11">NAD(P)(+)-dependent glycerol-3-phosphate dehydrogenase</fullName>
    </alternativeName>
    <alternativeName>
        <fullName evidence="11">NAD(P)H-dependent dihydroxyacetone-phosphate reductase</fullName>
    </alternativeName>
</protein>
<keyword evidence="4 11" id="KW-0547">Nucleotide-binding</keyword>
<evidence type="ECO:0000256" key="13">
    <source>
        <dbReference type="PIRSR" id="PIRSR000114-2"/>
    </source>
</evidence>
<evidence type="ECO:0000256" key="1">
    <source>
        <dbReference type="ARBA" id="ARBA00011009"/>
    </source>
</evidence>
<dbReference type="PANTHER" id="PTHR11728">
    <property type="entry name" value="GLYCEROL-3-PHOSPHATE DEHYDROGENASE"/>
    <property type="match status" value="1"/>
</dbReference>
<dbReference type="GO" id="GO:0141153">
    <property type="term" value="F:glycerol-3-phosphate dehydrogenase (NADP+) activity"/>
    <property type="evidence" value="ECO:0007669"/>
    <property type="project" value="RHEA"/>
</dbReference>
<evidence type="ECO:0000259" key="16">
    <source>
        <dbReference type="Pfam" id="PF07479"/>
    </source>
</evidence>
<dbReference type="EMBL" id="CP001291">
    <property type="protein sequence ID" value="ACK69640.1"/>
    <property type="molecule type" value="Genomic_DNA"/>
</dbReference>
<keyword evidence="6 11" id="KW-0560">Oxidoreductase</keyword>
<dbReference type="FunFam" id="1.10.1040.10:FF:000001">
    <property type="entry name" value="Glycerol-3-phosphate dehydrogenase [NAD(P)+]"/>
    <property type="match status" value="1"/>
</dbReference>
<keyword evidence="10 11" id="KW-1208">Phospholipid metabolism</keyword>
<feature type="binding site" evidence="11">
    <location>
        <position position="231"/>
    </location>
    <ligand>
        <name>NADPH</name>
        <dbReference type="ChEBI" id="CHEBI:57783"/>
    </ligand>
</feature>
<dbReference type="FunFam" id="3.40.50.720:FF:001174">
    <property type="entry name" value="Glycerol-3-phosphate dehydrogenase [NAD(P)+]"/>
    <property type="match status" value="1"/>
</dbReference>
<dbReference type="NCBIfam" id="NF000942">
    <property type="entry name" value="PRK00094.1-4"/>
    <property type="match status" value="1"/>
</dbReference>
<keyword evidence="5 11" id="KW-0521">NADP</keyword>
<evidence type="ECO:0000256" key="10">
    <source>
        <dbReference type="ARBA" id="ARBA00023264"/>
    </source>
</evidence>
<dbReference type="HAMAP" id="MF_00394">
    <property type="entry name" value="NAD_Glyc3P_dehydrog"/>
    <property type="match status" value="1"/>
</dbReference>
<evidence type="ECO:0000256" key="9">
    <source>
        <dbReference type="ARBA" id="ARBA00023209"/>
    </source>
</evidence>
<dbReference type="UniPathway" id="UPA00940"/>
<dbReference type="KEGG" id="cyc:PCC7424_1190"/>
<comment type="catalytic activity">
    <reaction evidence="11">
        <text>sn-glycerol 3-phosphate + NAD(+) = dihydroxyacetone phosphate + NADH + H(+)</text>
        <dbReference type="Rhea" id="RHEA:11092"/>
        <dbReference type="ChEBI" id="CHEBI:15378"/>
        <dbReference type="ChEBI" id="CHEBI:57540"/>
        <dbReference type="ChEBI" id="CHEBI:57597"/>
        <dbReference type="ChEBI" id="CHEBI:57642"/>
        <dbReference type="ChEBI" id="CHEBI:57945"/>
        <dbReference type="EC" id="1.1.1.94"/>
    </reaction>
</comment>
<dbReference type="InterPro" id="IPR011128">
    <property type="entry name" value="G3P_DH_NAD-dep_N"/>
</dbReference>
<dbReference type="InterPro" id="IPR006109">
    <property type="entry name" value="G3P_DH_NAD-dep_C"/>
</dbReference>
<dbReference type="GO" id="GO:0008654">
    <property type="term" value="P:phospholipid biosynthetic process"/>
    <property type="evidence" value="ECO:0007669"/>
    <property type="project" value="UniProtKB-KW"/>
</dbReference>
<dbReference type="GO" id="GO:0051287">
    <property type="term" value="F:NAD binding"/>
    <property type="evidence" value="ECO:0007669"/>
    <property type="project" value="InterPro"/>
</dbReference>
<dbReference type="Proteomes" id="UP000002384">
    <property type="component" value="Chromosome"/>
</dbReference>
<dbReference type="NCBIfam" id="NF000940">
    <property type="entry name" value="PRK00094.1-2"/>
    <property type="match status" value="1"/>
</dbReference>
<feature type="binding site" evidence="13">
    <location>
        <begin position="231"/>
        <end position="232"/>
    </location>
    <ligand>
        <name>substrate</name>
    </ligand>
</feature>
<sequence length="307" mass="32723">MTEKPKNITIVGAGMWGTALGVLASHHHHHVRLWSRRCPENLASVIVDADVILSAVSMGGVTPIIKQLQDLNLPKKAIIVTATKGLDPATTLTPSRLWQSAFPDYPVVVLSGPNLSKEIQQNLPAATAVASTDLTAAETIQVIFATEKFRVYVNSDPLGTELGGTLKNVVAIAAGVCDGLHLGTNAKAALLTRALPEIIRVGTYLGAEKETFFGLSGLGDLLATCNSPLSRNYQVGYGLAQGKTLEEILAHLEGTAEGINTTNVLVQIATEQNLYVPIATQVYRLLRGEISPLTAVKSLMERDLKSE</sequence>
<feature type="binding site" evidence="14">
    <location>
        <begin position="12"/>
        <end position="17"/>
    </location>
    <ligand>
        <name>NAD(+)</name>
        <dbReference type="ChEBI" id="CHEBI:57540"/>
    </ligand>
</feature>
<dbReference type="InterPro" id="IPR036291">
    <property type="entry name" value="NAD(P)-bd_dom_sf"/>
</dbReference>
<evidence type="ECO:0000256" key="12">
    <source>
        <dbReference type="PIRSR" id="PIRSR000114-1"/>
    </source>
</evidence>
<dbReference type="InterPro" id="IPR008927">
    <property type="entry name" value="6-PGluconate_DH-like_C_sf"/>
</dbReference>
<dbReference type="STRING" id="65393.PCC7424_1190"/>
<evidence type="ECO:0000256" key="11">
    <source>
        <dbReference type="HAMAP-Rule" id="MF_00394"/>
    </source>
</evidence>
<feature type="binding site" evidence="11">
    <location>
        <position position="230"/>
    </location>
    <ligand>
        <name>sn-glycerol 3-phosphate</name>
        <dbReference type="ChEBI" id="CHEBI:57597"/>
    </ligand>
</feature>
<dbReference type="OrthoDB" id="9812273at2"/>
<reference evidence="18" key="1">
    <citation type="journal article" date="2011" name="MBio">
        <title>Novel metabolic attributes of the genus Cyanothece, comprising a group of unicellular nitrogen-fixing Cyanobacteria.</title>
        <authorList>
            <person name="Bandyopadhyay A."/>
            <person name="Elvitigala T."/>
            <person name="Welsh E."/>
            <person name="Stockel J."/>
            <person name="Liberton M."/>
            <person name="Min H."/>
            <person name="Sherman L.A."/>
            <person name="Pakrasi H.B."/>
        </authorList>
    </citation>
    <scope>NUCLEOTIDE SEQUENCE [LARGE SCALE GENOMIC DNA]</scope>
    <source>
        <strain evidence="18">PCC 7424</strain>
    </source>
</reference>
<dbReference type="HOGENOM" id="CLU_033449_0_2_3"/>
<dbReference type="SUPFAM" id="SSF51735">
    <property type="entry name" value="NAD(P)-binding Rossmann-fold domains"/>
    <property type="match status" value="1"/>
</dbReference>
<comment type="subcellular location">
    <subcellularLocation>
        <location evidence="11">Cytoplasm</location>
    </subcellularLocation>
</comment>
<feature type="binding site" evidence="11">
    <location>
        <position position="231"/>
    </location>
    <ligand>
        <name>sn-glycerol 3-phosphate</name>
        <dbReference type="ChEBI" id="CHEBI:57597"/>
    </ligand>
</feature>
<keyword evidence="9 11" id="KW-0594">Phospholipid biosynthesis</keyword>
<feature type="binding site" evidence="13">
    <location>
        <position position="84"/>
    </location>
    <ligand>
        <name>substrate</name>
    </ligand>
</feature>
<evidence type="ECO:0000313" key="17">
    <source>
        <dbReference type="EMBL" id="ACK69640.1"/>
    </source>
</evidence>
<keyword evidence="2 11" id="KW-0963">Cytoplasm</keyword>
<gene>
    <name evidence="11" type="primary">gpsA</name>
    <name evidence="17" type="ordered locus">PCC7424_1190</name>
</gene>
<feature type="binding site" evidence="11">
    <location>
        <position position="16"/>
    </location>
    <ligand>
        <name>NADPH</name>
        <dbReference type="ChEBI" id="CHEBI:57783"/>
    </ligand>
</feature>
<keyword evidence="8 11" id="KW-0443">Lipid metabolism</keyword>
<evidence type="ECO:0000259" key="15">
    <source>
        <dbReference type="Pfam" id="PF01210"/>
    </source>
</evidence>
<dbReference type="Pfam" id="PF01210">
    <property type="entry name" value="NAD_Gly3P_dh_N"/>
    <property type="match status" value="2"/>
</dbReference>
<feature type="binding site" evidence="11">
    <location>
        <position position="257"/>
    </location>
    <ligand>
        <name>NADPH</name>
        <dbReference type="ChEBI" id="CHEBI:57783"/>
    </ligand>
</feature>
<feature type="binding site" evidence="11">
    <location>
        <position position="84"/>
    </location>
    <ligand>
        <name>sn-glycerol 3-phosphate</name>
        <dbReference type="ChEBI" id="CHEBI:57597"/>
    </ligand>
</feature>
<feature type="binding site" evidence="11">
    <location>
        <position position="220"/>
    </location>
    <ligand>
        <name>sn-glycerol 3-phosphate</name>
        <dbReference type="ChEBI" id="CHEBI:57597"/>
    </ligand>
</feature>
<evidence type="ECO:0000256" key="6">
    <source>
        <dbReference type="ARBA" id="ARBA00023002"/>
    </source>
</evidence>
<accession>B7K772</accession>
<dbReference type="Pfam" id="PF07479">
    <property type="entry name" value="NAD_Gly3P_dh_C"/>
    <property type="match status" value="1"/>
</dbReference>
<keyword evidence="7 11" id="KW-0520">NAD</keyword>
<evidence type="ECO:0000256" key="8">
    <source>
        <dbReference type="ARBA" id="ARBA00023098"/>
    </source>
</evidence>
<evidence type="ECO:0000256" key="5">
    <source>
        <dbReference type="ARBA" id="ARBA00022857"/>
    </source>
</evidence>
<evidence type="ECO:0000256" key="4">
    <source>
        <dbReference type="ARBA" id="ARBA00022741"/>
    </source>
</evidence>
<dbReference type="Gene3D" id="1.10.1040.10">
    <property type="entry name" value="N-(1-d-carboxylethyl)-l-norvaline Dehydrogenase, domain 2"/>
    <property type="match status" value="1"/>
</dbReference>
<feature type="binding site" evidence="11">
    <location>
        <position position="84"/>
    </location>
    <ligand>
        <name>NADPH</name>
        <dbReference type="ChEBI" id="CHEBI:57783"/>
    </ligand>
</feature>
<feature type="binding site" evidence="11">
    <location>
        <position position="36"/>
    </location>
    <ligand>
        <name>NADPH</name>
        <dbReference type="ChEBI" id="CHEBI:57783"/>
    </ligand>
</feature>
<dbReference type="GO" id="GO:0141152">
    <property type="term" value="F:glycerol-3-phosphate dehydrogenase (NAD+) activity"/>
    <property type="evidence" value="ECO:0007669"/>
    <property type="project" value="RHEA"/>
</dbReference>
<comment type="similarity">
    <text evidence="1 11">Belongs to the NAD-dependent glycerol-3-phosphate dehydrogenase family.</text>
</comment>
<dbReference type="InterPro" id="IPR013328">
    <property type="entry name" value="6PGD_dom2"/>
</dbReference>
<dbReference type="EC" id="1.1.1.94" evidence="11"/>
<dbReference type="GO" id="GO:0006650">
    <property type="term" value="P:glycerophospholipid metabolic process"/>
    <property type="evidence" value="ECO:0007669"/>
    <property type="project" value="UniProtKB-UniRule"/>
</dbReference>
<evidence type="ECO:0000256" key="7">
    <source>
        <dbReference type="ARBA" id="ARBA00023027"/>
    </source>
</evidence>
<dbReference type="InterPro" id="IPR006168">
    <property type="entry name" value="G3P_DH_NAD-dep"/>
</dbReference>
<dbReference type="PIRSF" id="PIRSF000114">
    <property type="entry name" value="Glycerol-3-P_dh"/>
    <property type="match status" value="1"/>
</dbReference>
<proteinExistence type="inferred from homology"/>
<dbReference type="GO" id="GO:0005975">
    <property type="term" value="P:carbohydrate metabolic process"/>
    <property type="evidence" value="ECO:0007669"/>
    <property type="project" value="InterPro"/>
</dbReference>
<keyword evidence="3 11" id="KW-0444">Lipid biosynthesis</keyword>
<comment type="function">
    <text evidence="11">Catalyzes the reduction of the glycolytic intermediate dihydroxyacetone phosphate (DHAP) to sn-glycerol 3-phosphate (G3P), the key precursor for phospholipid synthesis.</text>
</comment>
<feature type="binding site" evidence="14">
    <location>
        <position position="231"/>
    </location>
    <ligand>
        <name>NAD(+)</name>
        <dbReference type="ChEBI" id="CHEBI:57540"/>
    </ligand>
</feature>
<dbReference type="PROSITE" id="PS00957">
    <property type="entry name" value="NAD_G3PDH"/>
    <property type="match status" value="1"/>
</dbReference>
<feature type="binding site" evidence="11">
    <location>
        <position position="232"/>
    </location>
    <ligand>
        <name>sn-glycerol 3-phosphate</name>
        <dbReference type="ChEBI" id="CHEBI:57597"/>
    </ligand>
</feature>
<dbReference type="AlphaFoldDB" id="B7K772"/>
<feature type="binding site" evidence="11">
    <location>
        <position position="37"/>
    </location>
    <ligand>
        <name>NADPH</name>
        <dbReference type="ChEBI" id="CHEBI:57783"/>
    </ligand>
</feature>
<dbReference type="GO" id="GO:0046168">
    <property type="term" value="P:glycerol-3-phosphate catabolic process"/>
    <property type="evidence" value="ECO:0007669"/>
    <property type="project" value="InterPro"/>
</dbReference>
<dbReference type="Gene3D" id="3.40.50.720">
    <property type="entry name" value="NAD(P)-binding Rossmann-like Domain"/>
    <property type="match status" value="2"/>
</dbReference>
<dbReference type="NCBIfam" id="NF011212">
    <property type="entry name" value="PRK14619.1"/>
    <property type="match status" value="1"/>
</dbReference>
<feature type="binding site" evidence="11">
    <location>
        <position position="167"/>
    </location>
    <ligand>
        <name>sn-glycerol 3-phosphate</name>
        <dbReference type="ChEBI" id="CHEBI:57597"/>
    </ligand>
</feature>
<comment type="pathway">
    <text evidence="11">Membrane lipid metabolism; glycerophospholipid metabolism.</text>
</comment>
<feature type="binding site" evidence="11">
    <location>
        <position position="116"/>
    </location>
    <ligand>
        <name>NADPH</name>
        <dbReference type="ChEBI" id="CHEBI:57783"/>
    </ligand>
</feature>
<feature type="domain" description="Glycerol-3-phosphate dehydrogenase NAD-dependent N-terminal" evidence="15">
    <location>
        <begin position="7"/>
        <end position="37"/>
    </location>
</feature>
<dbReference type="GO" id="GO:0005829">
    <property type="term" value="C:cytosol"/>
    <property type="evidence" value="ECO:0007669"/>
    <property type="project" value="TreeGrafter"/>
</dbReference>
<dbReference type="PANTHER" id="PTHR11728:SF1">
    <property type="entry name" value="GLYCEROL-3-PHOSPHATE DEHYDROGENASE [NAD(+)] 2, CHLOROPLASTIC"/>
    <property type="match status" value="1"/>
</dbReference>
<feature type="domain" description="Glycerol-3-phosphate dehydrogenase NAD-dependent N-terminal" evidence="15">
    <location>
        <begin position="40"/>
        <end position="136"/>
    </location>
</feature>
<keyword evidence="18" id="KW-1185">Reference proteome</keyword>
<evidence type="ECO:0000256" key="2">
    <source>
        <dbReference type="ARBA" id="ARBA00022490"/>
    </source>
</evidence>
<feature type="domain" description="Glycerol-3-phosphate dehydrogenase NAD-dependent C-terminal" evidence="16">
    <location>
        <begin position="156"/>
        <end position="296"/>
    </location>
</feature>
<feature type="binding site" evidence="11">
    <location>
        <position position="112"/>
    </location>
    <ligand>
        <name>sn-glycerol 3-phosphate</name>
        <dbReference type="ChEBI" id="CHEBI:57597"/>
    </ligand>
</feature>
<evidence type="ECO:0000313" key="18">
    <source>
        <dbReference type="Proteomes" id="UP000002384"/>
    </source>
</evidence>
<evidence type="ECO:0000256" key="14">
    <source>
        <dbReference type="PIRSR" id="PIRSR000114-3"/>
    </source>
</evidence>
<comment type="catalytic activity">
    <reaction evidence="11">
        <text>sn-glycerol 3-phosphate + NADP(+) = dihydroxyacetone phosphate + NADPH + H(+)</text>
        <dbReference type="Rhea" id="RHEA:11096"/>
        <dbReference type="ChEBI" id="CHEBI:15378"/>
        <dbReference type="ChEBI" id="CHEBI:57597"/>
        <dbReference type="ChEBI" id="CHEBI:57642"/>
        <dbReference type="ChEBI" id="CHEBI:57783"/>
        <dbReference type="ChEBI" id="CHEBI:58349"/>
        <dbReference type="EC" id="1.1.1.94"/>
    </reaction>
</comment>
<dbReference type="RefSeq" id="WP_012598586.1">
    <property type="nucleotide sequence ID" value="NC_011729.1"/>
</dbReference>
<dbReference type="GO" id="GO:0046167">
    <property type="term" value="P:glycerol-3-phosphate biosynthetic process"/>
    <property type="evidence" value="ECO:0007669"/>
    <property type="project" value="UniProtKB-UniRule"/>
</dbReference>
<evidence type="ECO:0000256" key="3">
    <source>
        <dbReference type="ARBA" id="ARBA00022516"/>
    </source>
</evidence>